<dbReference type="PANTHER" id="PTHR34385:SF1">
    <property type="entry name" value="PEPTIDOGLYCAN L-ALANYL-D-GLUTAMATE ENDOPEPTIDASE CWLK"/>
    <property type="match status" value="1"/>
</dbReference>
<gene>
    <name evidence="2" type="ORF">FYJ58_11705</name>
</gene>
<dbReference type="Proteomes" id="UP000482209">
    <property type="component" value="Unassembled WGS sequence"/>
</dbReference>
<feature type="domain" description="D-alanyl-D-alanine carboxypeptidase-like core" evidence="1">
    <location>
        <begin position="66"/>
        <end position="194"/>
    </location>
</feature>
<reference evidence="2 3" key="1">
    <citation type="submission" date="2019-08" db="EMBL/GenBank/DDBJ databases">
        <title>In-depth cultivation of the pig gut microbiome towards novel bacterial diversity and tailored functional studies.</title>
        <authorList>
            <person name="Wylensek D."/>
            <person name="Hitch T.C.A."/>
            <person name="Clavel T."/>
        </authorList>
    </citation>
    <scope>NUCLEOTIDE SEQUENCE [LARGE SCALE GENOMIC DNA]</scope>
    <source>
        <strain evidence="2 3">WCA-693-APC-MOT-I</strain>
    </source>
</reference>
<protein>
    <submittedName>
        <fullName evidence="2">M15 family metallopeptidase</fullName>
    </submittedName>
</protein>
<dbReference type="AlphaFoldDB" id="A0A6L5Y329"/>
<proteinExistence type="predicted"/>
<dbReference type="Pfam" id="PF02557">
    <property type="entry name" value="VanY"/>
    <property type="match status" value="1"/>
</dbReference>
<dbReference type="GO" id="GO:0006508">
    <property type="term" value="P:proteolysis"/>
    <property type="evidence" value="ECO:0007669"/>
    <property type="project" value="InterPro"/>
</dbReference>
<dbReference type="PANTHER" id="PTHR34385">
    <property type="entry name" value="D-ALANYL-D-ALANINE CARBOXYPEPTIDASE"/>
    <property type="match status" value="1"/>
</dbReference>
<organism evidence="2 3">
    <name type="scientific">Velocimicrobium porci</name>
    <dbReference type="NCBI Taxonomy" id="2606634"/>
    <lineage>
        <taxon>Bacteria</taxon>
        <taxon>Bacillati</taxon>
        <taxon>Bacillota</taxon>
        <taxon>Clostridia</taxon>
        <taxon>Lachnospirales</taxon>
        <taxon>Lachnospiraceae</taxon>
        <taxon>Velocimicrobium</taxon>
    </lineage>
</organism>
<dbReference type="InterPro" id="IPR052179">
    <property type="entry name" value="DD-CPase-like"/>
</dbReference>
<comment type="caution">
    <text evidence="2">The sequence shown here is derived from an EMBL/GenBank/DDBJ whole genome shotgun (WGS) entry which is preliminary data.</text>
</comment>
<dbReference type="RefSeq" id="WP_154519921.1">
    <property type="nucleotide sequence ID" value="NZ_VUMT01000021.1"/>
</dbReference>
<name>A0A6L5Y329_9FIRM</name>
<evidence type="ECO:0000313" key="3">
    <source>
        <dbReference type="Proteomes" id="UP000482209"/>
    </source>
</evidence>
<sequence>MKKGIFDKNHKIVRDTITYNPDLVNCSLKSTAILVNKEFALPANYQPAGLVFPDIPFCCTCFSEKKLLRREASFALEKLFKAAYHNQLHLFGVSGYRSYERQNAIYQNNLLQKGEEHTKQFSATPGHSEHQTGLAIDVSSISIHNRLDEVFAYTPEGKWLKKHCHEFGYLLRYPKEQTDITGYAFEPWHIRYVGIELATLLYQKDMTLEEYYGYSRIQ</sequence>
<evidence type="ECO:0000259" key="1">
    <source>
        <dbReference type="Pfam" id="PF02557"/>
    </source>
</evidence>
<dbReference type="SUPFAM" id="SSF55166">
    <property type="entry name" value="Hedgehog/DD-peptidase"/>
    <property type="match status" value="1"/>
</dbReference>
<dbReference type="InterPro" id="IPR009045">
    <property type="entry name" value="Zn_M74/Hedgehog-like"/>
</dbReference>
<evidence type="ECO:0000313" key="2">
    <source>
        <dbReference type="EMBL" id="MSS64533.1"/>
    </source>
</evidence>
<dbReference type="CDD" id="cd14852">
    <property type="entry name" value="LD-carboxypeptidase"/>
    <property type="match status" value="1"/>
</dbReference>
<keyword evidence="3" id="KW-1185">Reference proteome</keyword>
<dbReference type="GO" id="GO:0008233">
    <property type="term" value="F:peptidase activity"/>
    <property type="evidence" value="ECO:0007669"/>
    <property type="project" value="InterPro"/>
</dbReference>
<dbReference type="EMBL" id="VUMT01000021">
    <property type="protein sequence ID" value="MSS64533.1"/>
    <property type="molecule type" value="Genomic_DNA"/>
</dbReference>
<dbReference type="InterPro" id="IPR003709">
    <property type="entry name" value="VanY-like_core_dom"/>
</dbReference>
<dbReference type="InterPro" id="IPR058193">
    <property type="entry name" value="VanY/YodJ_core_dom"/>
</dbReference>
<dbReference type="Gene3D" id="3.30.1380.10">
    <property type="match status" value="1"/>
</dbReference>
<accession>A0A6L5Y329</accession>